<protein>
    <submittedName>
        <fullName evidence="1">Uncharacterized protein</fullName>
    </submittedName>
</protein>
<dbReference type="AlphaFoldDB" id="A0A0A0JL89"/>
<sequence length="111" mass="12062">MRLLSFTNAGTSLLAAHAIHPSSPSSWSVPRVLNTTRQPVLNLESQRAQVQRAPTAWLSPSRVIALTTTRTDAAPARSPARGAHSDNDGRVLVVELHPLNDRPLRTNQDTP</sequence>
<accession>A0A0A0JL89</accession>
<evidence type="ECO:0000313" key="2">
    <source>
        <dbReference type="Proteomes" id="UP000030011"/>
    </source>
</evidence>
<evidence type="ECO:0000313" key="1">
    <source>
        <dbReference type="EMBL" id="KGN37883.1"/>
    </source>
</evidence>
<keyword evidence="2" id="KW-1185">Reference proteome</keyword>
<dbReference type="Proteomes" id="UP000030011">
    <property type="component" value="Unassembled WGS sequence"/>
</dbReference>
<dbReference type="EMBL" id="AVPK01000004">
    <property type="protein sequence ID" value="KGN37883.1"/>
    <property type="molecule type" value="Genomic_DNA"/>
</dbReference>
<reference evidence="1 2" key="1">
    <citation type="submission" date="2013-08" db="EMBL/GenBank/DDBJ databases">
        <title>The genome sequence of Knoellia subterranea.</title>
        <authorList>
            <person name="Zhu W."/>
            <person name="Wang G."/>
        </authorList>
    </citation>
    <scope>NUCLEOTIDE SEQUENCE [LARGE SCALE GENOMIC DNA]</scope>
    <source>
        <strain evidence="1 2">KCTC 19937</strain>
    </source>
</reference>
<comment type="caution">
    <text evidence="1">The sequence shown here is derived from an EMBL/GenBank/DDBJ whole genome shotgun (WGS) entry which is preliminary data.</text>
</comment>
<name>A0A0A0JL89_9MICO</name>
<gene>
    <name evidence="1" type="ORF">N803_12545</name>
</gene>
<organism evidence="1 2">
    <name type="scientific">Knoellia subterranea KCTC 19937</name>
    <dbReference type="NCBI Taxonomy" id="1385521"/>
    <lineage>
        <taxon>Bacteria</taxon>
        <taxon>Bacillati</taxon>
        <taxon>Actinomycetota</taxon>
        <taxon>Actinomycetes</taxon>
        <taxon>Micrococcales</taxon>
        <taxon>Intrasporangiaceae</taxon>
        <taxon>Knoellia</taxon>
    </lineage>
</organism>
<proteinExistence type="predicted"/>